<feature type="chain" id="PRO_5007857521" description="JmjC domain-containing protein" evidence="2">
    <location>
        <begin position="21"/>
        <end position="811"/>
    </location>
</feature>
<dbReference type="Proteomes" id="UP000076842">
    <property type="component" value="Unassembled WGS sequence"/>
</dbReference>
<reference evidence="3 4" key="1">
    <citation type="journal article" date="2016" name="Mol. Biol. Evol.">
        <title>Comparative Genomics of Early-Diverging Mushroom-Forming Fungi Provides Insights into the Origins of Lignocellulose Decay Capabilities.</title>
        <authorList>
            <person name="Nagy L.G."/>
            <person name="Riley R."/>
            <person name="Tritt A."/>
            <person name="Adam C."/>
            <person name="Daum C."/>
            <person name="Floudas D."/>
            <person name="Sun H."/>
            <person name="Yadav J.S."/>
            <person name="Pangilinan J."/>
            <person name="Larsson K.H."/>
            <person name="Matsuura K."/>
            <person name="Barry K."/>
            <person name="Labutti K."/>
            <person name="Kuo R."/>
            <person name="Ohm R.A."/>
            <person name="Bhattacharya S.S."/>
            <person name="Shirouzu T."/>
            <person name="Yoshinaga Y."/>
            <person name="Martin F.M."/>
            <person name="Grigoriev I.V."/>
            <person name="Hibbett D.S."/>
        </authorList>
    </citation>
    <scope>NUCLEOTIDE SEQUENCE [LARGE SCALE GENOMIC DNA]</scope>
    <source>
        <strain evidence="3 4">HHB12733</strain>
    </source>
</reference>
<feature type="compositionally biased region" description="Polar residues" evidence="1">
    <location>
        <begin position="292"/>
        <end position="306"/>
    </location>
</feature>
<feature type="compositionally biased region" description="Basic and acidic residues" evidence="1">
    <location>
        <begin position="242"/>
        <end position="254"/>
    </location>
</feature>
<evidence type="ECO:0000256" key="1">
    <source>
        <dbReference type="SAM" id="MobiDB-lite"/>
    </source>
</evidence>
<organism evidence="3 4">
    <name type="scientific">Calocera cornea HHB12733</name>
    <dbReference type="NCBI Taxonomy" id="1353952"/>
    <lineage>
        <taxon>Eukaryota</taxon>
        <taxon>Fungi</taxon>
        <taxon>Dikarya</taxon>
        <taxon>Basidiomycota</taxon>
        <taxon>Agaricomycotina</taxon>
        <taxon>Dacrymycetes</taxon>
        <taxon>Dacrymycetales</taxon>
        <taxon>Dacrymycetaceae</taxon>
        <taxon>Calocera</taxon>
    </lineage>
</organism>
<keyword evidence="2" id="KW-0732">Signal</keyword>
<feature type="compositionally biased region" description="Polar residues" evidence="1">
    <location>
        <begin position="258"/>
        <end position="274"/>
    </location>
</feature>
<name>A0A165EZA3_9BASI</name>
<dbReference type="InParanoid" id="A0A165EZA3"/>
<protein>
    <recommendedName>
        <fullName evidence="5">JmjC domain-containing protein</fullName>
    </recommendedName>
</protein>
<dbReference type="AlphaFoldDB" id="A0A165EZA3"/>
<evidence type="ECO:0000313" key="4">
    <source>
        <dbReference type="Proteomes" id="UP000076842"/>
    </source>
</evidence>
<sequence>MACSTSVLLLLSSCALHKDSFPIHLQWDRASRFGSLFPVDQQDVRAKAYLASEQLFWDIVMQIATGNVEELLNWLVKWISRWDTIKTHMSKTDEALPTAVPASAFSEVPHPTDHYPPSYDFEESAVNPADVSQEAPSSGTPNATKEGMVTTTLPTKKHPGVEIEEEPDVDRHHSSAINTGLSADTDDTAGDPTEGLEAFSSATRKRKRGPDVDDPQEEDGLVRRDKKRTRFAPEPQIFLINSREESTCSDKSPLKENGATSRPAATTSTDTNPLSRHDTTGTTPAADDRGTSGPQRSRPVQNNESSSVRDEELQGTQTADVLDMVPLPQAKDASTVGQHSTSPRALGTILSTHQLEQLSSIPVDATDAVEFLETLKELQTELIKHLPDMQEMDESSDDEADPAEMISELKRTKSHDEKLYEDVKFDRKRFTLRFPLRRGTINASYLNHAKKLAKFVKLAPAPRRDDPDDDWPSKPFRPPDGPVWYYTLAHLEQMSDGQLLDDFAHHDLVIKGGTPAEQERETTSERIKRLCASRDMNVLRQAEVQSRLSVSEEQKLQVVDNRRHTDSWSAIFETHGAYHGWHQQHGGLCSAQQILLGSRFVIQYSRSIEARLDYNVQEFHGKVLLPDEDDEVWGIPLEAGDVLFQGAGVVQASFSTDHCVVSGANFLSATQIANTRRTRVLHSHIGHEVSEEHEPKDRLLTFDCHAYSTLYDLSHAMMDTMEHDDMHAHGLSSGVGNSDERPLSELFGQTAYKNMLALAQKWVRRIIELVWKDVQSFIDYCLLHHGEIRATKVRMWLSERRFHEDSGQEQH</sequence>
<proteinExistence type="predicted"/>
<feature type="signal peptide" evidence="2">
    <location>
        <begin position="1"/>
        <end position="20"/>
    </location>
</feature>
<evidence type="ECO:0000256" key="2">
    <source>
        <dbReference type="SAM" id="SignalP"/>
    </source>
</evidence>
<accession>A0A165EZA3</accession>
<dbReference type="Gene3D" id="2.60.120.650">
    <property type="entry name" value="Cupin"/>
    <property type="match status" value="1"/>
</dbReference>
<feature type="compositionally biased region" description="Polar residues" evidence="1">
    <location>
        <begin position="134"/>
        <end position="154"/>
    </location>
</feature>
<evidence type="ECO:0008006" key="5">
    <source>
        <dbReference type="Google" id="ProtNLM"/>
    </source>
</evidence>
<gene>
    <name evidence="3" type="ORF">CALCODRAFT_509815</name>
</gene>
<feature type="region of interest" description="Disordered" evidence="1">
    <location>
        <begin position="105"/>
        <end position="321"/>
    </location>
</feature>
<dbReference type="EMBL" id="KV423987">
    <property type="protein sequence ID" value="KZT55858.1"/>
    <property type="molecule type" value="Genomic_DNA"/>
</dbReference>
<keyword evidence="4" id="KW-1185">Reference proteome</keyword>
<evidence type="ECO:0000313" key="3">
    <source>
        <dbReference type="EMBL" id="KZT55858.1"/>
    </source>
</evidence>